<dbReference type="HOGENOM" id="CLU_2904405_0_0_1"/>
<sequence length="62" mass="6809">MTKRDVAGVRPLLFSNGVILDVVASSGAATDVSLKKTGVSMIRQRPVAGILERARRYRRRVL</sequence>
<reference evidence="1 2" key="1">
    <citation type="submission" date="2014-04" db="EMBL/GenBank/DDBJ databases">
        <authorList>
            <consortium name="DOE Joint Genome Institute"/>
            <person name="Kuo A."/>
            <person name="Gay G."/>
            <person name="Dore J."/>
            <person name="Kohler A."/>
            <person name="Nagy L.G."/>
            <person name="Floudas D."/>
            <person name="Copeland A."/>
            <person name="Barry K.W."/>
            <person name="Cichocki N."/>
            <person name="Veneault-Fourrey C."/>
            <person name="LaButti K."/>
            <person name="Lindquist E.A."/>
            <person name="Lipzen A."/>
            <person name="Lundell T."/>
            <person name="Morin E."/>
            <person name="Murat C."/>
            <person name="Sun H."/>
            <person name="Tunlid A."/>
            <person name="Henrissat B."/>
            <person name="Grigoriev I.V."/>
            <person name="Hibbett D.S."/>
            <person name="Martin F."/>
            <person name="Nordberg H.P."/>
            <person name="Cantor M.N."/>
            <person name="Hua S.X."/>
        </authorList>
    </citation>
    <scope>NUCLEOTIDE SEQUENCE [LARGE SCALE GENOMIC DNA]</scope>
    <source>
        <strain evidence="2">h7</strain>
    </source>
</reference>
<dbReference type="Proteomes" id="UP000053424">
    <property type="component" value="Unassembled WGS sequence"/>
</dbReference>
<keyword evidence="2" id="KW-1185">Reference proteome</keyword>
<proteinExistence type="predicted"/>
<dbReference type="EMBL" id="KN831768">
    <property type="protein sequence ID" value="KIM48635.1"/>
    <property type="molecule type" value="Genomic_DNA"/>
</dbReference>
<accession>A0A0C3CIY0</accession>
<organism evidence="1 2">
    <name type="scientific">Hebeloma cylindrosporum</name>
    <dbReference type="NCBI Taxonomy" id="76867"/>
    <lineage>
        <taxon>Eukaryota</taxon>
        <taxon>Fungi</taxon>
        <taxon>Dikarya</taxon>
        <taxon>Basidiomycota</taxon>
        <taxon>Agaricomycotina</taxon>
        <taxon>Agaricomycetes</taxon>
        <taxon>Agaricomycetidae</taxon>
        <taxon>Agaricales</taxon>
        <taxon>Agaricineae</taxon>
        <taxon>Hymenogastraceae</taxon>
        <taxon>Hebeloma</taxon>
    </lineage>
</organism>
<gene>
    <name evidence="1" type="ORF">M413DRAFT_20995</name>
</gene>
<evidence type="ECO:0000313" key="1">
    <source>
        <dbReference type="EMBL" id="KIM48635.1"/>
    </source>
</evidence>
<reference evidence="2" key="2">
    <citation type="submission" date="2015-01" db="EMBL/GenBank/DDBJ databases">
        <title>Evolutionary Origins and Diversification of the Mycorrhizal Mutualists.</title>
        <authorList>
            <consortium name="DOE Joint Genome Institute"/>
            <consortium name="Mycorrhizal Genomics Consortium"/>
            <person name="Kohler A."/>
            <person name="Kuo A."/>
            <person name="Nagy L.G."/>
            <person name="Floudas D."/>
            <person name="Copeland A."/>
            <person name="Barry K.W."/>
            <person name="Cichocki N."/>
            <person name="Veneault-Fourrey C."/>
            <person name="LaButti K."/>
            <person name="Lindquist E.A."/>
            <person name="Lipzen A."/>
            <person name="Lundell T."/>
            <person name="Morin E."/>
            <person name="Murat C."/>
            <person name="Riley R."/>
            <person name="Ohm R."/>
            <person name="Sun H."/>
            <person name="Tunlid A."/>
            <person name="Henrissat B."/>
            <person name="Grigoriev I.V."/>
            <person name="Hibbett D.S."/>
            <person name="Martin F."/>
        </authorList>
    </citation>
    <scope>NUCLEOTIDE SEQUENCE [LARGE SCALE GENOMIC DNA]</scope>
    <source>
        <strain evidence="2">h7</strain>
    </source>
</reference>
<evidence type="ECO:0000313" key="2">
    <source>
        <dbReference type="Proteomes" id="UP000053424"/>
    </source>
</evidence>
<name>A0A0C3CIY0_HEBCY</name>
<protein>
    <submittedName>
        <fullName evidence="1">Uncharacterized protein</fullName>
    </submittedName>
</protein>
<dbReference type="AlphaFoldDB" id="A0A0C3CIY0"/>